<evidence type="ECO:0000313" key="7">
    <source>
        <dbReference type="EMBL" id="KAF3768012.1"/>
    </source>
</evidence>
<dbReference type="InterPro" id="IPR002885">
    <property type="entry name" value="PPR_rpt"/>
</dbReference>
<name>A0A9P4Y7Y2_CRYP1</name>
<comment type="caution">
    <text evidence="7">The sequence shown here is derived from an EMBL/GenBank/DDBJ whole genome shotgun (WGS) entry which is preliminary data.</text>
</comment>
<dbReference type="InterPro" id="IPR011990">
    <property type="entry name" value="TPR-like_helical_dom_sf"/>
</dbReference>
<proteinExistence type="inferred from homology"/>
<dbReference type="PROSITE" id="PS51375">
    <property type="entry name" value="PPR"/>
    <property type="match status" value="2"/>
</dbReference>
<dbReference type="RefSeq" id="XP_040778973.1">
    <property type="nucleotide sequence ID" value="XM_040915471.1"/>
</dbReference>
<evidence type="ECO:0000256" key="2">
    <source>
        <dbReference type="ARBA" id="ARBA00022737"/>
    </source>
</evidence>
<accession>A0A9P4Y7Y2</accession>
<organism evidence="7 8">
    <name type="scientific">Cryphonectria parasitica (strain ATCC 38755 / EP155)</name>
    <dbReference type="NCBI Taxonomy" id="660469"/>
    <lineage>
        <taxon>Eukaryota</taxon>
        <taxon>Fungi</taxon>
        <taxon>Dikarya</taxon>
        <taxon>Ascomycota</taxon>
        <taxon>Pezizomycotina</taxon>
        <taxon>Sordariomycetes</taxon>
        <taxon>Sordariomycetidae</taxon>
        <taxon>Diaporthales</taxon>
        <taxon>Cryphonectriaceae</taxon>
        <taxon>Cryphonectria-Endothia species complex</taxon>
        <taxon>Cryphonectria</taxon>
    </lineage>
</organism>
<dbReference type="PANTHER" id="PTHR47447:SF17">
    <property type="entry name" value="OS12G0638900 PROTEIN"/>
    <property type="match status" value="1"/>
</dbReference>
<evidence type="ECO:0000256" key="1">
    <source>
        <dbReference type="ARBA" id="ARBA00006192"/>
    </source>
</evidence>
<protein>
    <recommendedName>
        <fullName evidence="9">Pentacotripeptide-repeat region of PRORP domain-containing protein</fullName>
    </recommendedName>
</protein>
<gene>
    <name evidence="7" type="ORF">M406DRAFT_215849</name>
</gene>
<feature type="repeat" description="PPR" evidence="5">
    <location>
        <begin position="543"/>
        <end position="577"/>
    </location>
</feature>
<dbReference type="EMBL" id="MU032346">
    <property type="protein sequence ID" value="KAF3768012.1"/>
    <property type="molecule type" value="Genomic_DNA"/>
</dbReference>
<dbReference type="OrthoDB" id="185373at2759"/>
<dbReference type="Gene3D" id="1.25.40.10">
    <property type="entry name" value="Tetratricopeptide repeat domain"/>
    <property type="match status" value="2"/>
</dbReference>
<keyword evidence="2" id="KW-0677">Repeat</keyword>
<feature type="region of interest" description="Disordered" evidence="6">
    <location>
        <begin position="120"/>
        <end position="194"/>
    </location>
</feature>
<evidence type="ECO:0000313" key="8">
    <source>
        <dbReference type="Proteomes" id="UP000803844"/>
    </source>
</evidence>
<sequence length="1071" mass="123764">MLERTAASLEPCNFQRVLPPTKLPFKSRRRLHTAFWQHGAADIELSNVWHALLREPLESLSILSTPQSAGPDSSNPSIFLLDFLYPQGATSLLRKLSPSILDKYGRPRLHFRGAVPRLFTASASPSQQQLPSPPGDMRVASEAESPSTQDEVDRRADDVGEETELGNEGAFDETEKHTREDTPHDGSTTWKPSPEYVLGRLRDLLRRNQEADFNDVWQAYHAKVHSRETREVYRPQFLDYITKYRSKSSLLALCLKFHNLKTVWDVWARFPEAHSSKALNFDDIERYISVNELMKGLIMLIRRVQHLEKVAIPGTDPELSKSLMSHFIYPCIHRYTRRCHPDDYFQLLKLLKDPILYEDFIGYTSTSHKFRLANDLYKQYRQLPDVKIRGHIMHKMIELVYIPTDDAAGMELVLVDFYGRFGRLDIGAYRRYMEFYARRGDVKSVQRLWGEYTTYYAEERKPKRIVEGKTLSNKPDFLPMLHVHAVRGELGQVRRIFSQAQTIHGSRLNVVCWNILLNAHAKAGAYDAAVRVFGVMRQAVSLDLYSYGTMMGMTGSRGDLEFTLELYRMAKNDGLKPNVTMVDCVVEAYCQNDKYNDAKSIVEMTTQKGRFSRKELAILWNTLLYHHGMRHDLVTVNETLGEMTRFRIGYDGETYAHLLRGLALCRQPHHALYLVQEAVRSKTWKPTLQHYALLMSSFIRSGQPRELLRTSTILRGLGLPQNGEMLLKVLQALGQWATRHKDASKSRAYLVSALRQFRRSIEWDKEPHKALLQRRSVDQPWVKQAPDPPTVSLRNEQASVLIFTFTQMREFTTVQDVLDLWHSSSPETSDMPEPPLKLLEALMLSAFYQHSFEEVQEIWDIIFNRVLELSRVAAPGMSRAEPLPSMRYILTDALKTMQRTYAAQDDADGLRKTITKVLRAGFRLDSKNWNYYVQFLVSMKKWREAFMVCEEQLMPYWRGWQRVRAKVTKARAVLPLEMRRKGMNPHLPRPISYTLMVLSKAYMDLEQMAAWSTEAERLLKYIVSKCPSAISAVTTQLRSSSPLEEKLLTTDKATDAKEQRENEAQKKDEED</sequence>
<comment type="subunit">
    <text evidence="4">Binds to mitochondrial small subunit 15S rRNA.</text>
</comment>
<feature type="region of interest" description="Disordered" evidence="6">
    <location>
        <begin position="1040"/>
        <end position="1071"/>
    </location>
</feature>
<feature type="repeat" description="PPR" evidence="5">
    <location>
        <begin position="509"/>
        <end position="539"/>
    </location>
</feature>
<dbReference type="GeneID" id="63832600"/>
<reference evidence="7" key="1">
    <citation type="journal article" date="2020" name="Phytopathology">
        <title>Genome sequence of the chestnut blight fungus Cryphonectria parasitica EP155: A fundamental resource for an archetypical invasive plant pathogen.</title>
        <authorList>
            <person name="Crouch J.A."/>
            <person name="Dawe A."/>
            <person name="Aerts A."/>
            <person name="Barry K."/>
            <person name="Churchill A.C.L."/>
            <person name="Grimwood J."/>
            <person name="Hillman B."/>
            <person name="Milgroom M.G."/>
            <person name="Pangilinan J."/>
            <person name="Smith M."/>
            <person name="Salamov A."/>
            <person name="Schmutz J."/>
            <person name="Yadav J."/>
            <person name="Grigoriev I.V."/>
            <person name="Nuss D."/>
        </authorList>
    </citation>
    <scope>NUCLEOTIDE SEQUENCE</scope>
    <source>
        <strain evidence="7">EP155</strain>
    </source>
</reference>
<evidence type="ECO:0000256" key="3">
    <source>
        <dbReference type="ARBA" id="ARBA00044493"/>
    </source>
</evidence>
<evidence type="ECO:0008006" key="9">
    <source>
        <dbReference type="Google" id="ProtNLM"/>
    </source>
</evidence>
<keyword evidence="8" id="KW-1185">Reference proteome</keyword>
<dbReference type="Pfam" id="PF13812">
    <property type="entry name" value="PPR_3"/>
    <property type="match status" value="1"/>
</dbReference>
<dbReference type="NCBIfam" id="TIGR00756">
    <property type="entry name" value="PPR"/>
    <property type="match status" value="1"/>
</dbReference>
<feature type="compositionally biased region" description="Basic and acidic residues" evidence="6">
    <location>
        <begin position="1043"/>
        <end position="1071"/>
    </location>
</feature>
<evidence type="ECO:0000256" key="5">
    <source>
        <dbReference type="PROSITE-ProRule" id="PRU00708"/>
    </source>
</evidence>
<dbReference type="Pfam" id="PF01535">
    <property type="entry name" value="PPR"/>
    <property type="match status" value="1"/>
</dbReference>
<feature type="non-terminal residue" evidence="7">
    <location>
        <position position="1071"/>
    </location>
</feature>
<dbReference type="PANTHER" id="PTHR47447">
    <property type="entry name" value="OS03G0856100 PROTEIN"/>
    <property type="match status" value="1"/>
</dbReference>
<evidence type="ECO:0000256" key="6">
    <source>
        <dbReference type="SAM" id="MobiDB-lite"/>
    </source>
</evidence>
<comment type="similarity">
    <text evidence="1">Belongs to the CCM1 family.</text>
</comment>
<feature type="compositionally biased region" description="Low complexity" evidence="6">
    <location>
        <begin position="121"/>
        <end position="130"/>
    </location>
</feature>
<dbReference type="AlphaFoldDB" id="A0A9P4Y7Y2"/>
<feature type="compositionally biased region" description="Basic and acidic residues" evidence="6">
    <location>
        <begin position="173"/>
        <end position="184"/>
    </location>
</feature>
<comment type="function">
    <text evidence="3">Regulates mitochondrial small subunit maturation by controlling 15S rRNA 5'-end processing. Localizes to the 5' precursor of the 15S rRNA in a position that is subsequently occupied by mS47 in the mature yeast mtSSU. Uses structure and sequence-specific RNA recognition, binding to a single-stranded region of the precursor and specifically recognizing bases -6 to -1. The exchange of Ccm1 for mS47 is coupled to the irreversible removal of precursor rRNA that is accompanied by conformational changes of the mitoribosomal proteins uS5m and mS26. These conformational changes signal completion of 5'-end rRNA processing through protection of the mature 5'-end of the 15S rRNA and stabilization of mS47. The removal of the 5' precursor together with the dissociation of Ccm1 may be catalyzed by the 5'-3' exoribonuclease Pet127. Involved in the specific removal of group I introns in mitochondrial encoded transcripts.</text>
</comment>
<evidence type="ECO:0000256" key="4">
    <source>
        <dbReference type="ARBA" id="ARBA00044511"/>
    </source>
</evidence>
<dbReference type="Proteomes" id="UP000803844">
    <property type="component" value="Unassembled WGS sequence"/>
</dbReference>